<comment type="caution">
    <text evidence="1">The sequence shown here is derived from an EMBL/GenBank/DDBJ whole genome shotgun (WGS) entry which is preliminary data.</text>
</comment>
<organism evidence="1 2">
    <name type="scientific">Amycolatopsis pigmentata</name>
    <dbReference type="NCBI Taxonomy" id="450801"/>
    <lineage>
        <taxon>Bacteria</taxon>
        <taxon>Bacillati</taxon>
        <taxon>Actinomycetota</taxon>
        <taxon>Actinomycetes</taxon>
        <taxon>Pseudonocardiales</taxon>
        <taxon>Pseudonocardiaceae</taxon>
        <taxon>Amycolatopsis</taxon>
    </lineage>
</organism>
<dbReference type="Proteomes" id="UP001597417">
    <property type="component" value="Unassembled WGS sequence"/>
</dbReference>
<dbReference type="EMBL" id="JBHUKR010000007">
    <property type="protein sequence ID" value="MFD2418471.1"/>
    <property type="molecule type" value="Genomic_DNA"/>
</dbReference>
<evidence type="ECO:0000313" key="2">
    <source>
        <dbReference type="Proteomes" id="UP001597417"/>
    </source>
</evidence>
<accession>A0ABW5FUD4</accession>
<dbReference type="RefSeq" id="WP_378266405.1">
    <property type="nucleotide sequence ID" value="NZ_JBHUKR010000007.1"/>
</dbReference>
<name>A0ABW5FUD4_9PSEU</name>
<keyword evidence="2" id="KW-1185">Reference proteome</keyword>
<evidence type="ECO:0000313" key="1">
    <source>
        <dbReference type="EMBL" id="MFD2418471.1"/>
    </source>
</evidence>
<reference evidence="2" key="1">
    <citation type="journal article" date="2019" name="Int. J. Syst. Evol. Microbiol.">
        <title>The Global Catalogue of Microorganisms (GCM) 10K type strain sequencing project: providing services to taxonomists for standard genome sequencing and annotation.</title>
        <authorList>
            <consortium name="The Broad Institute Genomics Platform"/>
            <consortium name="The Broad Institute Genome Sequencing Center for Infectious Disease"/>
            <person name="Wu L."/>
            <person name="Ma J."/>
        </authorList>
    </citation>
    <scope>NUCLEOTIDE SEQUENCE [LARGE SCALE GENOMIC DNA]</scope>
    <source>
        <strain evidence="2">CGMCC 4.7645</strain>
    </source>
</reference>
<sequence length="111" mass="12535">MADDALWVEVAEAVYGVRHGNARPPTSANTDLLQWMSELPTRDPNKTLHWVPTGIDPAAWRNAPIGSWVPVCDDELPVGPLYRHEEASEALRTRRICQECYAERQRRGPMA</sequence>
<protein>
    <recommendedName>
        <fullName evidence="3">Zinc-finger</fullName>
    </recommendedName>
</protein>
<evidence type="ECO:0008006" key="3">
    <source>
        <dbReference type="Google" id="ProtNLM"/>
    </source>
</evidence>
<proteinExistence type="predicted"/>
<gene>
    <name evidence="1" type="ORF">ACFSXZ_19280</name>
</gene>